<proteinExistence type="predicted"/>
<protein>
    <submittedName>
        <fullName evidence="2">Uncharacterized protein</fullName>
    </submittedName>
</protein>
<accession>A0ABT3GFC8</accession>
<feature type="signal peptide" evidence="1">
    <location>
        <begin position="1"/>
        <end position="22"/>
    </location>
</feature>
<evidence type="ECO:0000313" key="2">
    <source>
        <dbReference type="EMBL" id="MCW1922322.1"/>
    </source>
</evidence>
<evidence type="ECO:0000313" key="3">
    <source>
        <dbReference type="Proteomes" id="UP001320876"/>
    </source>
</evidence>
<reference evidence="2 3" key="1">
    <citation type="submission" date="2022-10" db="EMBL/GenBank/DDBJ databases">
        <title>Luteolibacter arcticus strain CCTCC AB 2014275, whole genome shotgun sequencing project.</title>
        <authorList>
            <person name="Zhao G."/>
            <person name="Shen L."/>
        </authorList>
    </citation>
    <scope>NUCLEOTIDE SEQUENCE [LARGE SCALE GENOMIC DNA]</scope>
    <source>
        <strain evidence="2 3">CCTCC AB 2014275</strain>
    </source>
</reference>
<name>A0ABT3GFC8_9BACT</name>
<sequence>MNPSPLLPLACALVMGAAIVLASCKPDAKPAEAPKETPAAAAETKAEATPTAADAFLVLPGDYAESTTLADLEARFGKANVRKETTPEPRVVLFPDDPSRRAYVTFYEDEEFEHFAGISVTDAGSRWRGKHGVHIGMTMAKLQALNRKPFLFWVDNEQQHSRAHDGWSPALDDDDGSLGTLDVEEGERLYFDVTLGPTDLAVIKAIPDLPTMEQVSSADPRYRELREVMVVTGIGASSSLDDEWE</sequence>
<dbReference type="RefSeq" id="WP_264486431.1">
    <property type="nucleotide sequence ID" value="NZ_JAPDDT010000002.1"/>
</dbReference>
<comment type="caution">
    <text evidence="2">The sequence shown here is derived from an EMBL/GenBank/DDBJ whole genome shotgun (WGS) entry which is preliminary data.</text>
</comment>
<keyword evidence="1" id="KW-0732">Signal</keyword>
<dbReference type="Proteomes" id="UP001320876">
    <property type="component" value="Unassembled WGS sequence"/>
</dbReference>
<gene>
    <name evidence="2" type="ORF">OKA05_07135</name>
</gene>
<dbReference type="EMBL" id="JAPDDT010000002">
    <property type="protein sequence ID" value="MCW1922322.1"/>
    <property type="molecule type" value="Genomic_DNA"/>
</dbReference>
<feature type="chain" id="PRO_5047019017" evidence="1">
    <location>
        <begin position="23"/>
        <end position="245"/>
    </location>
</feature>
<keyword evidence="3" id="KW-1185">Reference proteome</keyword>
<organism evidence="2 3">
    <name type="scientific">Luteolibacter arcticus</name>
    <dbReference type="NCBI Taxonomy" id="1581411"/>
    <lineage>
        <taxon>Bacteria</taxon>
        <taxon>Pseudomonadati</taxon>
        <taxon>Verrucomicrobiota</taxon>
        <taxon>Verrucomicrobiia</taxon>
        <taxon>Verrucomicrobiales</taxon>
        <taxon>Verrucomicrobiaceae</taxon>
        <taxon>Luteolibacter</taxon>
    </lineage>
</organism>
<evidence type="ECO:0000256" key="1">
    <source>
        <dbReference type="SAM" id="SignalP"/>
    </source>
</evidence>